<keyword evidence="4" id="KW-1185">Reference proteome</keyword>
<feature type="compositionally biased region" description="Low complexity" evidence="1">
    <location>
        <begin position="329"/>
        <end position="355"/>
    </location>
</feature>
<gene>
    <name evidence="3" type="ORF">SAMN05216207_100191</name>
</gene>
<organism evidence="3 4">
    <name type="scientific">Pseudonocardia ammonioxydans</name>
    <dbReference type="NCBI Taxonomy" id="260086"/>
    <lineage>
        <taxon>Bacteria</taxon>
        <taxon>Bacillati</taxon>
        <taxon>Actinomycetota</taxon>
        <taxon>Actinomycetes</taxon>
        <taxon>Pseudonocardiales</taxon>
        <taxon>Pseudonocardiaceae</taxon>
        <taxon>Pseudonocardia</taxon>
    </lineage>
</organism>
<proteinExistence type="predicted"/>
<feature type="region of interest" description="Disordered" evidence="1">
    <location>
        <begin position="276"/>
        <end position="419"/>
    </location>
</feature>
<dbReference type="RefSeq" id="WP_093335496.1">
    <property type="nucleotide sequence ID" value="NZ_FOUY01000001.1"/>
</dbReference>
<dbReference type="CDD" id="cd00085">
    <property type="entry name" value="HNHc"/>
    <property type="match status" value="1"/>
</dbReference>
<feature type="compositionally biased region" description="Basic and acidic residues" evidence="1">
    <location>
        <begin position="671"/>
        <end position="686"/>
    </location>
</feature>
<dbReference type="OrthoDB" id="3567954at2"/>
<dbReference type="EMBL" id="FOUY01000001">
    <property type="protein sequence ID" value="SFM56410.1"/>
    <property type="molecule type" value="Genomic_DNA"/>
</dbReference>
<feature type="compositionally biased region" description="Low complexity" evidence="1">
    <location>
        <begin position="386"/>
        <end position="407"/>
    </location>
</feature>
<sequence length="706" mass="74811">MQLGQAIPDGLAAMPPGPDLAAVLARIDLTQVCNDDIDEVMLAHSRQLSHHQAHMFAAISEVVHRRPFAGPLEIRRGALPDQYGSDEIRFALAWNRRAAEYEMSLAVTLVSDLPQVQASLCQGRIDRTKARVFAQHLADLPAAQRAAICEAVLPQAPKLTTGQIGERIKRLILELDPAYYERRYRKAIRDRLVVAYLTETGTAVISAEGLPAEEAAAAWERLDALARAARRDGHPGTIDQIRADLVLGLLDGTLHGLDRAGILRALMARFAGHADNPTTGSEVDKPAAGTPAAGRPATGDPASGSTVPGSPAAGRPASGGADAGGPGSGTSDLDGPDSSSSGTDNPNADNPNADGPDPDDQEPGDPGSGGTGPGPSGPKPGGPSGGAPASPEPDSGAPTVVSSPPSGSGTGLRTTAGVGTEVRVPLSTLLGLDQRAGELPGWGPIPASAARRLVARQHRAQWRWVVVDDHGHLLAEGITRHRPTPRDPTGPRGGIVELHIPAGQLVTLAADAAEHDAWAKVITDIADQYRQHTEHDDPDAALDNQPNARFPHAALRRHTEVRDRTCLSPGCRTAARRCDQDHTIDHHHGRPTVRGGLGPLCRHDHTLKTKGNWRLDQPEPGHFIWTSPLKRQYRVDPEPILPPPITPVRRDDDPAFDAPAPGPVYADDEQPDLRRHERGPPAHDDTAPEDTDAPDATASDDDLPPF</sequence>
<evidence type="ECO:0000259" key="2">
    <source>
        <dbReference type="Pfam" id="PF02720"/>
    </source>
</evidence>
<feature type="compositionally biased region" description="Acidic residues" evidence="1">
    <location>
        <begin position="687"/>
        <end position="706"/>
    </location>
</feature>
<protein>
    <recommendedName>
        <fullName evidence="2">DUF222 domain-containing protein</fullName>
    </recommendedName>
</protein>
<reference evidence="3 4" key="1">
    <citation type="submission" date="2016-10" db="EMBL/GenBank/DDBJ databases">
        <authorList>
            <person name="de Groot N.N."/>
        </authorList>
    </citation>
    <scope>NUCLEOTIDE SEQUENCE [LARGE SCALE GENOMIC DNA]</scope>
    <source>
        <strain evidence="3 4">CGMCC 4.1877</strain>
    </source>
</reference>
<evidence type="ECO:0000313" key="4">
    <source>
        <dbReference type="Proteomes" id="UP000199614"/>
    </source>
</evidence>
<accession>A0A1I4RWM9</accession>
<evidence type="ECO:0000256" key="1">
    <source>
        <dbReference type="SAM" id="MobiDB-lite"/>
    </source>
</evidence>
<dbReference type="STRING" id="260086.SAMN05216207_100191"/>
<dbReference type="InterPro" id="IPR003615">
    <property type="entry name" value="HNH_nuc"/>
</dbReference>
<feature type="compositionally biased region" description="Low complexity" evidence="1">
    <location>
        <begin position="286"/>
        <end position="320"/>
    </location>
</feature>
<name>A0A1I4RWM9_PSUAM</name>
<dbReference type="AlphaFoldDB" id="A0A1I4RWM9"/>
<dbReference type="Pfam" id="PF02720">
    <property type="entry name" value="DUF222"/>
    <property type="match status" value="1"/>
</dbReference>
<feature type="region of interest" description="Disordered" evidence="1">
    <location>
        <begin position="634"/>
        <end position="706"/>
    </location>
</feature>
<feature type="domain" description="DUF222" evidence="2">
    <location>
        <begin position="76"/>
        <end position="232"/>
    </location>
</feature>
<dbReference type="InterPro" id="IPR003870">
    <property type="entry name" value="DUF222"/>
</dbReference>
<dbReference type="Proteomes" id="UP000199614">
    <property type="component" value="Unassembled WGS sequence"/>
</dbReference>
<evidence type="ECO:0000313" key="3">
    <source>
        <dbReference type="EMBL" id="SFM56410.1"/>
    </source>
</evidence>